<evidence type="ECO:0000256" key="3">
    <source>
        <dbReference type="ARBA" id="ARBA00012949"/>
    </source>
</evidence>
<keyword evidence="4 10" id="KW-0812">Transmembrane</keyword>
<dbReference type="GO" id="GO:0019646">
    <property type="term" value="P:aerobic electron transport chain"/>
    <property type="evidence" value="ECO:0007669"/>
    <property type="project" value="InterPro"/>
</dbReference>
<reference evidence="12 13" key="1">
    <citation type="submission" date="2017-08" db="EMBL/GenBank/DDBJ databases">
        <title>Infants hospitalized years apart are colonized by the same room-sourced microbial strains.</title>
        <authorList>
            <person name="Brooks B."/>
            <person name="Olm M.R."/>
            <person name="Firek B.A."/>
            <person name="Baker R."/>
            <person name="Thomas B.C."/>
            <person name="Morowitz M.J."/>
            <person name="Banfield J.F."/>
        </authorList>
    </citation>
    <scope>NUCLEOTIDE SEQUENCE [LARGE SCALE GENOMIC DNA]</scope>
    <source>
        <strain evidence="12">S2_018_000_R3_110</strain>
    </source>
</reference>
<name>A0A2W4ZHM2_9SPHN</name>
<dbReference type="Pfam" id="PF00510">
    <property type="entry name" value="COX3"/>
    <property type="match status" value="1"/>
</dbReference>
<dbReference type="InterPro" id="IPR013833">
    <property type="entry name" value="Cyt_c_oxidase_su3_a-hlx"/>
</dbReference>
<dbReference type="Gene3D" id="1.20.120.80">
    <property type="entry name" value="Cytochrome c oxidase, subunit III, four-helix bundle"/>
    <property type="match status" value="1"/>
</dbReference>
<evidence type="ECO:0000256" key="4">
    <source>
        <dbReference type="ARBA" id="ARBA00022692"/>
    </source>
</evidence>
<keyword evidence="7 10" id="KW-0472">Membrane</keyword>
<evidence type="ECO:0000259" key="11">
    <source>
        <dbReference type="PROSITE" id="PS50253"/>
    </source>
</evidence>
<comment type="similarity">
    <text evidence="2">Belongs to the cytochrome c oxidase subunit 3 family.</text>
</comment>
<accession>A0A2W4ZHM2</accession>
<organism evidence="12 13">
    <name type="scientific">Sphingomonas hengshuiensis</name>
    <dbReference type="NCBI Taxonomy" id="1609977"/>
    <lineage>
        <taxon>Bacteria</taxon>
        <taxon>Pseudomonadati</taxon>
        <taxon>Pseudomonadota</taxon>
        <taxon>Alphaproteobacteria</taxon>
        <taxon>Sphingomonadales</taxon>
        <taxon>Sphingomonadaceae</taxon>
        <taxon>Sphingomonas</taxon>
    </lineage>
</organism>
<evidence type="ECO:0000256" key="10">
    <source>
        <dbReference type="SAM" id="Phobius"/>
    </source>
</evidence>
<dbReference type="InterPro" id="IPR033945">
    <property type="entry name" value="Cyt_c_oxase_su3_dom"/>
</dbReference>
<gene>
    <name evidence="12" type="ORF">DI632_00170</name>
</gene>
<dbReference type="CDD" id="cd01665">
    <property type="entry name" value="Cyt_c_Oxidase_III"/>
    <property type="match status" value="1"/>
</dbReference>
<comment type="caution">
    <text evidence="12">The sequence shown here is derived from an EMBL/GenBank/DDBJ whole genome shotgun (WGS) entry which is preliminary data.</text>
</comment>
<evidence type="ECO:0000256" key="7">
    <source>
        <dbReference type="ARBA" id="ARBA00023136"/>
    </source>
</evidence>
<dbReference type="InterPro" id="IPR000298">
    <property type="entry name" value="Cyt_c_oxidase-like_su3"/>
</dbReference>
<dbReference type="Proteomes" id="UP000248614">
    <property type="component" value="Unassembled WGS sequence"/>
</dbReference>
<evidence type="ECO:0000256" key="2">
    <source>
        <dbReference type="ARBA" id="ARBA00010581"/>
    </source>
</evidence>
<feature type="transmembrane region" description="Helical" evidence="10">
    <location>
        <begin position="150"/>
        <end position="171"/>
    </location>
</feature>
<feature type="transmembrane region" description="Helical" evidence="10">
    <location>
        <begin position="41"/>
        <end position="62"/>
    </location>
</feature>
<feature type="transmembrane region" description="Helical" evidence="10">
    <location>
        <begin position="231"/>
        <end position="255"/>
    </location>
</feature>
<dbReference type="EC" id="7.1.1.9" evidence="3"/>
<dbReference type="GO" id="GO:0016020">
    <property type="term" value="C:membrane"/>
    <property type="evidence" value="ECO:0007669"/>
    <property type="project" value="UniProtKB-SubCell"/>
</dbReference>
<comment type="subcellular location">
    <subcellularLocation>
        <location evidence="1">Membrane</location>
        <topology evidence="1">Multi-pass membrane protein</topology>
    </subcellularLocation>
</comment>
<evidence type="ECO:0000256" key="5">
    <source>
        <dbReference type="ARBA" id="ARBA00022967"/>
    </source>
</evidence>
<protein>
    <recommendedName>
        <fullName evidence="3">cytochrome-c oxidase</fullName>
        <ecNumber evidence="3">7.1.1.9</ecNumber>
    </recommendedName>
    <alternativeName>
        <fullName evidence="8">Cytochrome aa3 subunit 3</fullName>
    </alternativeName>
    <alternativeName>
        <fullName evidence="9">Cytochrome c oxidase polypeptide III</fullName>
    </alternativeName>
</protein>
<dbReference type="InterPro" id="IPR024791">
    <property type="entry name" value="Cyt_c/ubiquinol_Oxase_su3"/>
</dbReference>
<dbReference type="Gene3D" id="1.10.287.70">
    <property type="match status" value="1"/>
</dbReference>
<feature type="transmembrane region" description="Helical" evidence="10">
    <location>
        <begin position="198"/>
        <end position="219"/>
    </location>
</feature>
<sequence length="304" mass="33246">MAGAKNHDFHILPPSIWPLASSLAAFALAAGGVMWMNEAALGGLVFGAGLIATLACMGFWWADVIREAKAGDHTPVVQLHLRYGMILFIASEVMFFVGWFWSWFDFSLFPAAIQYSHDDGVSLIEAGNTAVAAQWPPAGLEVLNAFELPLLNTFILLLSGTTVTWAHHALIHNQRGGALKGLWGAIGVGENDGVKKGLWLTVLLGALFSCIQAYEYIHAPMPFKGLNYGAAFYMATGFHGFHVLVGTIFLAVNLIRAYKGDFTPKQHFGFEAAAWYWHFVDVVWLFLFVVIYVWGGWGAPIHGG</sequence>
<evidence type="ECO:0000313" key="12">
    <source>
        <dbReference type="EMBL" id="PZO81176.1"/>
    </source>
</evidence>
<evidence type="ECO:0000256" key="8">
    <source>
        <dbReference type="ARBA" id="ARBA00031400"/>
    </source>
</evidence>
<evidence type="ECO:0000256" key="9">
    <source>
        <dbReference type="ARBA" id="ARBA00031625"/>
    </source>
</evidence>
<feature type="domain" description="Heme-copper oxidase subunit III family profile" evidence="11">
    <location>
        <begin position="5"/>
        <end position="296"/>
    </location>
</feature>
<dbReference type="EMBL" id="QFNF01000001">
    <property type="protein sequence ID" value="PZO81176.1"/>
    <property type="molecule type" value="Genomic_DNA"/>
</dbReference>
<dbReference type="SUPFAM" id="SSF81452">
    <property type="entry name" value="Cytochrome c oxidase subunit III-like"/>
    <property type="match status" value="1"/>
</dbReference>
<evidence type="ECO:0000256" key="1">
    <source>
        <dbReference type="ARBA" id="ARBA00004141"/>
    </source>
</evidence>
<keyword evidence="6 10" id="KW-1133">Transmembrane helix</keyword>
<feature type="transmembrane region" description="Helical" evidence="10">
    <location>
        <begin position="16"/>
        <end position="35"/>
    </location>
</feature>
<feature type="transmembrane region" description="Helical" evidence="10">
    <location>
        <begin position="83"/>
        <end position="101"/>
    </location>
</feature>
<dbReference type="GO" id="GO:0004129">
    <property type="term" value="F:cytochrome-c oxidase activity"/>
    <property type="evidence" value="ECO:0007669"/>
    <property type="project" value="UniProtKB-EC"/>
</dbReference>
<dbReference type="PANTHER" id="PTHR11403:SF7">
    <property type="entry name" value="CYTOCHROME C OXIDASE SUBUNIT 3"/>
    <property type="match status" value="1"/>
</dbReference>
<feature type="transmembrane region" description="Helical" evidence="10">
    <location>
        <begin position="275"/>
        <end position="295"/>
    </location>
</feature>
<proteinExistence type="inferred from homology"/>
<evidence type="ECO:0000313" key="13">
    <source>
        <dbReference type="Proteomes" id="UP000248614"/>
    </source>
</evidence>
<dbReference type="PROSITE" id="PS50253">
    <property type="entry name" value="COX3"/>
    <property type="match status" value="1"/>
</dbReference>
<dbReference type="PANTHER" id="PTHR11403">
    <property type="entry name" value="CYTOCHROME C OXIDASE SUBUNIT III"/>
    <property type="match status" value="1"/>
</dbReference>
<evidence type="ECO:0000256" key="6">
    <source>
        <dbReference type="ARBA" id="ARBA00022989"/>
    </source>
</evidence>
<dbReference type="InterPro" id="IPR035973">
    <property type="entry name" value="Cyt_c_oxidase_su3-like_sf"/>
</dbReference>
<keyword evidence="5" id="KW-1278">Translocase</keyword>
<dbReference type="AlphaFoldDB" id="A0A2W4ZHM2"/>